<keyword evidence="4" id="KW-1185">Reference proteome</keyword>
<evidence type="ECO:0000256" key="1">
    <source>
        <dbReference type="SAM" id="MobiDB-lite"/>
    </source>
</evidence>
<reference evidence="3 4" key="1">
    <citation type="submission" date="2017-09" db="EMBL/GenBank/DDBJ databases">
        <authorList>
            <person name="Lee N."/>
            <person name="Cho B.-K."/>
        </authorList>
    </citation>
    <scope>NUCLEOTIDE SEQUENCE [LARGE SCALE GENOMIC DNA]</scope>
    <source>
        <strain evidence="3 4">ATCC 12853</strain>
    </source>
</reference>
<evidence type="ECO:0000313" key="3">
    <source>
        <dbReference type="EMBL" id="QEU93242.1"/>
    </source>
</evidence>
<evidence type="ECO:0008006" key="5">
    <source>
        <dbReference type="Google" id="ProtNLM"/>
    </source>
</evidence>
<organism evidence="3 4">
    <name type="scientific">Streptomyces kanamyceticus</name>
    <dbReference type="NCBI Taxonomy" id="1967"/>
    <lineage>
        <taxon>Bacteria</taxon>
        <taxon>Bacillati</taxon>
        <taxon>Actinomycetota</taxon>
        <taxon>Actinomycetes</taxon>
        <taxon>Kitasatosporales</taxon>
        <taxon>Streptomycetaceae</taxon>
        <taxon>Streptomyces</taxon>
    </lineage>
</organism>
<feature type="signal peptide" evidence="2">
    <location>
        <begin position="1"/>
        <end position="30"/>
    </location>
</feature>
<evidence type="ECO:0000313" key="4">
    <source>
        <dbReference type="Proteomes" id="UP000325529"/>
    </source>
</evidence>
<gene>
    <name evidence="3" type="ORF">CP970_21995</name>
</gene>
<name>A0A5J6GFJ7_STRKN</name>
<protein>
    <recommendedName>
        <fullName evidence="5">DUF2092 domain-containing protein</fullName>
    </recommendedName>
</protein>
<feature type="region of interest" description="Disordered" evidence="1">
    <location>
        <begin position="246"/>
        <end position="269"/>
    </location>
</feature>
<dbReference type="RefSeq" id="WP_150493755.1">
    <property type="nucleotide sequence ID" value="NZ_CP023699.1"/>
</dbReference>
<keyword evidence="2" id="KW-0732">Signal</keyword>
<dbReference type="KEGG" id="ska:CP970_21995"/>
<feature type="chain" id="PRO_5039533827" description="DUF2092 domain-containing protein" evidence="2">
    <location>
        <begin position="31"/>
        <end position="269"/>
    </location>
</feature>
<dbReference type="EMBL" id="CP023699">
    <property type="protein sequence ID" value="QEU93242.1"/>
    <property type="molecule type" value="Genomic_DNA"/>
</dbReference>
<accession>A0A5J6GFJ7</accession>
<dbReference type="AlphaFoldDB" id="A0A5J6GFJ7"/>
<evidence type="ECO:0000256" key="2">
    <source>
        <dbReference type="SAM" id="SignalP"/>
    </source>
</evidence>
<proteinExistence type="predicted"/>
<sequence>MLSRLRRTVPFKLRVALLVLAALGALSAAAAVALPDEEAPRPVTLDEAQRLAMARFSAYESGTMRVDVVLDDGSGTTSVHGLADFRTHHAVGRYAVTGSGGTSDGLLAWDSTGLAVASAPARVGGASARADGAAAAAKAAAAVKPRAWSPRAYTEDSLDSALRLVMGLANDRPDNPQLLAQGGPRHLREETLDGTSYTVFAGPRPRGSARDSRSPLTFWVDGQGRLGRVEARIAPLPRPARIDFAPAPAGLRVPGQPWAAAPGGGPGGR</sequence>
<dbReference type="Proteomes" id="UP000325529">
    <property type="component" value="Chromosome"/>
</dbReference>